<evidence type="ECO:0008006" key="4">
    <source>
        <dbReference type="Google" id="ProtNLM"/>
    </source>
</evidence>
<name>A0A8H4RX08_9HELO</name>
<gene>
    <name evidence="2" type="ORF">G7Y89_g954</name>
</gene>
<dbReference type="Proteomes" id="UP000566819">
    <property type="component" value="Unassembled WGS sequence"/>
</dbReference>
<dbReference type="OrthoDB" id="2097653at2759"/>
<feature type="chain" id="PRO_5034363388" description="Antifreeze protein" evidence="1">
    <location>
        <begin position="20"/>
        <end position="70"/>
    </location>
</feature>
<keyword evidence="3" id="KW-1185">Reference proteome</keyword>
<sequence>MYTIKIATLLLAASVSVLASPVPNPDINVRYLEVLSLRASTTVNSAAVTGTTCGDTTAYVLPDLPNLTRN</sequence>
<evidence type="ECO:0000313" key="2">
    <source>
        <dbReference type="EMBL" id="KAF4637118.1"/>
    </source>
</evidence>
<protein>
    <recommendedName>
        <fullName evidence="4">Antifreeze protein</fullName>
    </recommendedName>
</protein>
<comment type="caution">
    <text evidence="2">The sequence shown here is derived from an EMBL/GenBank/DDBJ whole genome shotgun (WGS) entry which is preliminary data.</text>
</comment>
<evidence type="ECO:0000256" key="1">
    <source>
        <dbReference type="SAM" id="SignalP"/>
    </source>
</evidence>
<organism evidence="2 3">
    <name type="scientific">Cudoniella acicularis</name>
    <dbReference type="NCBI Taxonomy" id="354080"/>
    <lineage>
        <taxon>Eukaryota</taxon>
        <taxon>Fungi</taxon>
        <taxon>Dikarya</taxon>
        <taxon>Ascomycota</taxon>
        <taxon>Pezizomycotina</taxon>
        <taxon>Leotiomycetes</taxon>
        <taxon>Helotiales</taxon>
        <taxon>Tricladiaceae</taxon>
        <taxon>Cudoniella</taxon>
    </lineage>
</organism>
<dbReference type="AlphaFoldDB" id="A0A8H4RX08"/>
<feature type="signal peptide" evidence="1">
    <location>
        <begin position="1"/>
        <end position="19"/>
    </location>
</feature>
<dbReference type="EMBL" id="JAAMPI010000035">
    <property type="protein sequence ID" value="KAF4637118.1"/>
    <property type="molecule type" value="Genomic_DNA"/>
</dbReference>
<reference evidence="2 3" key="1">
    <citation type="submission" date="2020-03" db="EMBL/GenBank/DDBJ databases">
        <title>Draft Genome Sequence of Cudoniella acicularis.</title>
        <authorList>
            <person name="Buettner E."/>
            <person name="Kellner H."/>
        </authorList>
    </citation>
    <scope>NUCLEOTIDE SEQUENCE [LARGE SCALE GENOMIC DNA]</scope>
    <source>
        <strain evidence="2 3">DSM 108380</strain>
    </source>
</reference>
<evidence type="ECO:0000313" key="3">
    <source>
        <dbReference type="Proteomes" id="UP000566819"/>
    </source>
</evidence>
<keyword evidence="1" id="KW-0732">Signal</keyword>
<proteinExistence type="predicted"/>
<accession>A0A8H4RX08</accession>